<feature type="region of interest" description="Disordered" evidence="1">
    <location>
        <begin position="176"/>
        <end position="222"/>
    </location>
</feature>
<accession>A0A9D4XBX8</accession>
<proteinExistence type="predicted"/>
<dbReference type="Gramene" id="Psat04G0224200-T1">
    <property type="protein sequence ID" value="KAI5417558.1"/>
    <property type="gene ID" value="KIW84_042242"/>
</dbReference>
<evidence type="ECO:0000256" key="1">
    <source>
        <dbReference type="SAM" id="MobiDB-lite"/>
    </source>
</evidence>
<evidence type="ECO:0000313" key="2">
    <source>
        <dbReference type="EMBL" id="KAI5417558.1"/>
    </source>
</evidence>
<dbReference type="AlphaFoldDB" id="A0A9D4XBX8"/>
<evidence type="ECO:0000313" key="3">
    <source>
        <dbReference type="Proteomes" id="UP001058974"/>
    </source>
</evidence>
<reference evidence="2 3" key="1">
    <citation type="journal article" date="2022" name="Nat. Genet.">
        <title>Improved pea reference genome and pan-genome highlight genomic features and evolutionary characteristics.</title>
        <authorList>
            <person name="Yang T."/>
            <person name="Liu R."/>
            <person name="Luo Y."/>
            <person name="Hu S."/>
            <person name="Wang D."/>
            <person name="Wang C."/>
            <person name="Pandey M.K."/>
            <person name="Ge S."/>
            <person name="Xu Q."/>
            <person name="Li N."/>
            <person name="Li G."/>
            <person name="Huang Y."/>
            <person name="Saxena R.K."/>
            <person name="Ji Y."/>
            <person name="Li M."/>
            <person name="Yan X."/>
            <person name="He Y."/>
            <person name="Liu Y."/>
            <person name="Wang X."/>
            <person name="Xiang C."/>
            <person name="Varshney R.K."/>
            <person name="Ding H."/>
            <person name="Gao S."/>
            <person name="Zong X."/>
        </authorList>
    </citation>
    <scope>NUCLEOTIDE SEQUENCE [LARGE SCALE GENOMIC DNA]</scope>
    <source>
        <strain evidence="2 3">cv. Zhongwan 6</strain>
    </source>
</reference>
<gene>
    <name evidence="2" type="ORF">KIW84_042242</name>
</gene>
<sequence>MKLNGNELVRKLKLVALKFVAKVSKAPKVWESEEASHVEGSEDYSDDKEMAFIIKRFHYMAKKNNRFSGRSSGFRGSGSREKKEDKKGFFNYKKHGHFIAEYPELQKDKSKKGSFQKDCFINKFKKSLMETWDEIDNEEDSKKDKEKSNLSLMALHLLKQNLTQILVQSMRKKMSYASREKKSNNHEIGVSEDTLGAKSSEGRSLEARNPSEAGDSEVDPTS</sequence>
<keyword evidence="3" id="KW-1185">Reference proteome</keyword>
<name>A0A9D4XBX8_PEA</name>
<organism evidence="2 3">
    <name type="scientific">Pisum sativum</name>
    <name type="common">Garden pea</name>
    <name type="synonym">Lathyrus oleraceus</name>
    <dbReference type="NCBI Taxonomy" id="3888"/>
    <lineage>
        <taxon>Eukaryota</taxon>
        <taxon>Viridiplantae</taxon>
        <taxon>Streptophyta</taxon>
        <taxon>Embryophyta</taxon>
        <taxon>Tracheophyta</taxon>
        <taxon>Spermatophyta</taxon>
        <taxon>Magnoliopsida</taxon>
        <taxon>eudicotyledons</taxon>
        <taxon>Gunneridae</taxon>
        <taxon>Pentapetalae</taxon>
        <taxon>rosids</taxon>
        <taxon>fabids</taxon>
        <taxon>Fabales</taxon>
        <taxon>Fabaceae</taxon>
        <taxon>Papilionoideae</taxon>
        <taxon>50 kb inversion clade</taxon>
        <taxon>NPAAA clade</taxon>
        <taxon>Hologalegina</taxon>
        <taxon>IRL clade</taxon>
        <taxon>Fabeae</taxon>
        <taxon>Lathyrus</taxon>
    </lineage>
</organism>
<comment type="caution">
    <text evidence="2">The sequence shown here is derived from an EMBL/GenBank/DDBJ whole genome shotgun (WGS) entry which is preliminary data.</text>
</comment>
<dbReference type="Proteomes" id="UP001058974">
    <property type="component" value="Chromosome 4"/>
</dbReference>
<dbReference type="EMBL" id="JAMSHJ010000004">
    <property type="protein sequence ID" value="KAI5417558.1"/>
    <property type="molecule type" value="Genomic_DNA"/>
</dbReference>
<protein>
    <submittedName>
        <fullName evidence="2">Uncharacterized protein</fullName>
    </submittedName>
</protein>